<evidence type="ECO:0000256" key="1">
    <source>
        <dbReference type="SAM" id="SignalP"/>
    </source>
</evidence>
<dbReference type="AlphaFoldDB" id="A0A5S9F384"/>
<dbReference type="EMBL" id="AP019860">
    <property type="protein sequence ID" value="BBM83883.1"/>
    <property type="molecule type" value="Genomic_DNA"/>
</dbReference>
<dbReference type="Proteomes" id="UP000326354">
    <property type="component" value="Chromosome"/>
</dbReference>
<accession>A0A5S9F384</accession>
<feature type="signal peptide" evidence="1">
    <location>
        <begin position="1"/>
        <end position="16"/>
    </location>
</feature>
<reference evidence="2 3" key="1">
    <citation type="submission" date="2019-08" db="EMBL/GenBank/DDBJ databases">
        <title>Complete genome sequence of Candidatus Uab amorphum.</title>
        <authorList>
            <person name="Shiratori T."/>
            <person name="Suzuki S."/>
            <person name="Kakizawa Y."/>
            <person name="Ishida K."/>
        </authorList>
    </citation>
    <scope>NUCLEOTIDE SEQUENCE [LARGE SCALE GENOMIC DNA]</scope>
    <source>
        <strain evidence="2 3">SRT547</strain>
    </source>
</reference>
<evidence type="ECO:0000313" key="3">
    <source>
        <dbReference type="Proteomes" id="UP000326354"/>
    </source>
</evidence>
<gene>
    <name evidence="2" type="ORF">UABAM_02238</name>
</gene>
<feature type="chain" id="PRO_5025010275" description="Peptidase C39-like domain-containing protein" evidence="1">
    <location>
        <begin position="17"/>
        <end position="274"/>
    </location>
</feature>
<protein>
    <recommendedName>
        <fullName evidence="4">Peptidase C39-like domain-containing protein</fullName>
    </recommendedName>
</protein>
<dbReference type="KEGG" id="uam:UABAM_02238"/>
<keyword evidence="1" id="KW-0732">Signal</keyword>
<keyword evidence="3" id="KW-1185">Reference proteome</keyword>
<evidence type="ECO:0008006" key="4">
    <source>
        <dbReference type="Google" id="ProtNLM"/>
    </source>
</evidence>
<evidence type="ECO:0000313" key="2">
    <source>
        <dbReference type="EMBL" id="BBM83883.1"/>
    </source>
</evidence>
<organism evidence="2 3">
    <name type="scientific">Uabimicrobium amorphum</name>
    <dbReference type="NCBI Taxonomy" id="2596890"/>
    <lineage>
        <taxon>Bacteria</taxon>
        <taxon>Pseudomonadati</taxon>
        <taxon>Planctomycetota</taxon>
        <taxon>Candidatus Uabimicrobiia</taxon>
        <taxon>Candidatus Uabimicrobiales</taxon>
        <taxon>Candidatus Uabimicrobiaceae</taxon>
        <taxon>Candidatus Uabimicrobium</taxon>
    </lineage>
</organism>
<proteinExistence type="predicted"/>
<sequence length="274" mass="30412">MKYITLFFIVMSCVFANDIQLTCSAKDNGNMGIEVKLPESLDGKIWDTYMYYTVDGQKYYITLEGSSTERKVLGMLPQQMELAVHNWAQGAEVNVVVEVCKSNTREILSTAKCTALASDTPAIAGKKASIEFVQKVSDETVRWYSNYKQFDSKWKYDKMGQYNGTTIGKDGCAMSSAANIINWTPRDLNNRLKSNGGYQNNLIIWTKVPYLSYSGKKSLSSSLFSSYHVIGYVGGHFVLLTGAKSGGYGSHDPGKSSNPVYSSGQIYSTRCYSK</sequence>
<dbReference type="RefSeq" id="WP_151968066.1">
    <property type="nucleotide sequence ID" value="NZ_AP019860.1"/>
</dbReference>
<name>A0A5S9F384_UABAM</name>